<dbReference type="OrthoDB" id="1114329at2"/>
<keyword evidence="1" id="KW-0732">Signal</keyword>
<evidence type="ECO:0008006" key="7">
    <source>
        <dbReference type="Google" id="ProtNLM"/>
    </source>
</evidence>
<evidence type="ECO:0000313" key="6">
    <source>
        <dbReference type="Proteomes" id="UP000182798"/>
    </source>
</evidence>
<organism evidence="5 6">
    <name type="scientific">Bathymodiolus thermophilus thioautotrophic gill symbiont</name>
    <dbReference type="NCBI Taxonomy" id="2360"/>
    <lineage>
        <taxon>Bacteria</taxon>
        <taxon>Pseudomonadati</taxon>
        <taxon>Pseudomonadota</taxon>
        <taxon>Gammaproteobacteria</taxon>
        <taxon>sulfur-oxidizing symbionts</taxon>
    </lineage>
</organism>
<evidence type="ECO:0000256" key="1">
    <source>
        <dbReference type="ARBA" id="ARBA00022729"/>
    </source>
</evidence>
<comment type="caution">
    <text evidence="5">The sequence shown here is derived from an EMBL/GenBank/DDBJ whole genome shotgun (WGS) entry which is preliminary data.</text>
</comment>
<evidence type="ECO:0000256" key="3">
    <source>
        <dbReference type="ARBA" id="ARBA00022801"/>
    </source>
</evidence>
<dbReference type="PANTHER" id="PTHR23221">
    <property type="entry name" value="GLYCOSYLPHOSPHATIDYLINOSITOL PHOSPHOLIPASE D"/>
    <property type="match status" value="1"/>
</dbReference>
<name>A0A1J5UF85_9GAMM</name>
<dbReference type="Gene3D" id="2.130.10.130">
    <property type="entry name" value="Integrin alpha, N-terminal"/>
    <property type="match status" value="4"/>
</dbReference>
<evidence type="ECO:0000256" key="2">
    <source>
        <dbReference type="ARBA" id="ARBA00022737"/>
    </source>
</evidence>
<dbReference type="InterPro" id="IPR013783">
    <property type="entry name" value="Ig-like_fold"/>
</dbReference>
<accession>A0A1J5UF85</accession>
<dbReference type="InterPro" id="IPR013517">
    <property type="entry name" value="FG-GAP"/>
</dbReference>
<reference evidence="6" key="1">
    <citation type="submission" date="2016-09" db="EMBL/GenBank/DDBJ databases">
        <title>Genome Sequence of Bathymodiolus thermophilus sulfur-oxidizing gill endosymbiont.</title>
        <authorList>
            <person name="Ponnudurai R."/>
            <person name="Kleiner M."/>
            <person name="Sayavedra L."/>
            <person name="Thuermer A."/>
            <person name="Felbeck H."/>
            <person name="Schlueter R."/>
            <person name="Schweder T."/>
            <person name="Markert S."/>
        </authorList>
    </citation>
    <scope>NUCLEOTIDE SEQUENCE [LARGE SCALE GENOMIC DNA]</scope>
    <source>
        <strain evidence="6">BAT/CrabSpa'14</strain>
    </source>
</reference>
<proteinExistence type="predicted"/>
<dbReference type="RefSeq" id="WP_071564496.1">
    <property type="nucleotide sequence ID" value="NZ_MIQH01000608.1"/>
</dbReference>
<protein>
    <recommendedName>
        <fullName evidence="7">Alpha integrin</fullName>
    </recommendedName>
</protein>
<dbReference type="InterPro" id="IPR000413">
    <property type="entry name" value="Integrin_alpha"/>
</dbReference>
<dbReference type="InterPro" id="IPR013519">
    <property type="entry name" value="Int_alpha_beta-p"/>
</dbReference>
<dbReference type="PROSITE" id="PS51470">
    <property type="entry name" value="FG_GAP"/>
    <property type="match status" value="5"/>
</dbReference>
<keyword evidence="4" id="KW-0325">Glycoprotein</keyword>
<dbReference type="GO" id="GO:0007155">
    <property type="term" value="P:cell adhesion"/>
    <property type="evidence" value="ECO:0007669"/>
    <property type="project" value="InterPro"/>
</dbReference>
<keyword evidence="3" id="KW-0378">Hydrolase</keyword>
<dbReference type="Proteomes" id="UP000182798">
    <property type="component" value="Unassembled WGS sequence"/>
</dbReference>
<dbReference type="SUPFAM" id="SSF69318">
    <property type="entry name" value="Integrin alpha N-terminal domain"/>
    <property type="match status" value="3"/>
</dbReference>
<dbReference type="GO" id="GO:0016787">
    <property type="term" value="F:hydrolase activity"/>
    <property type="evidence" value="ECO:0007669"/>
    <property type="project" value="UniProtKB-KW"/>
</dbReference>
<dbReference type="EMBL" id="MIQH01000608">
    <property type="protein sequence ID" value="OIR24573.1"/>
    <property type="molecule type" value="Genomic_DNA"/>
</dbReference>
<dbReference type="GO" id="GO:0008305">
    <property type="term" value="C:integrin complex"/>
    <property type="evidence" value="ECO:0007669"/>
    <property type="project" value="InterPro"/>
</dbReference>
<dbReference type="SMART" id="SM00191">
    <property type="entry name" value="Int_alpha"/>
    <property type="match status" value="7"/>
</dbReference>
<sequence length="1336" mass="137505">MQDIQAKTQQQVVALQNEAQKAANKLNEEVVTLAKGIQHIQTQAGIAYQLNPKDVDTKKTGLIAKKVDNDLEVVLEESIIIFDNYFTICETDLSCLVSLPIEDGGLYHIVADAFFTLEDGTQVVYFYGKQSIVATESSAVISTDDNQSFSDVITSNIGIVAAVVVVAVVVAVSGSDSGDTTAPELTFTLANDTGSSDSDNIISNGAITVIGLEEGVVWQYSINGGTNWVNGTGNSFTLDEGTYNVDAIQIKQTDAAGNTSSVVKNTSAIIVDTTPPTAPIFSFTDTGSLSNDNITNNGTITVTGLKEDVTWQYSINGGINWTNGTGNSFTLNEGTYNVDAIQIKQTDVAGNTSSVVKNLFVIVVDTTLPTAPIFSFTDTGSLSNDNITNNGTITVTGLEEDATWQYSINGGTDFTNGTGNSFTLNEDIYGVNTIQIKQIDVAGNTSSVIKNTSAIVVDTTPLTAPIFSFTDTGSLDNDNIINNGTITVTGLKEDATWQYSINGGTDFTNGTGNSFTLNEGTYGVDAMQIKQTDIAGNASIVKNTSTIVVDTSDPLFTSAATADLEINTTIETVVYDAQASNLSSGGNADDGITYHIKNANTSKFAITADTGIVTYKTIQTTVHNDTVNIIATDVAGNTTDQTVVVSVITPIFVQGFVINGQSAGDYSGRSVSLAGDVNGDGLDDLIIGANEADPYGKTDAGKSYVVFGKSDGAVANLSDIALGTGGFVINGEKGYDLSGTSVSSAGDVNGDGLDDLIIGANKADPDGRTDAGKSYVVFGKSDGVVANLSALGTGGFVINGENIGDWSGHSVSSAGDVNGDGLGDLIVGASYASLSNKNSIGKSYVVFGKADKTAVNLSTIVAGTGGFVINGENIGDHSGFSVSSAGDVNGDGLDDLIVGAPYANFGDKTDAGKSYVVFGKIGKTAVNLSTMASDKTGFVINGENAGDYNGISVSSAGDVNGDGLDDLIVGACRADPNGRDKAGKSFVVFGKVDVNAVNLSTIAAGTGGFVINGENAADWSGYSVSSVGDVNGDGLDDLIVGVKEVGTNSKGDVSKSYVVFGKVDVNAVNLSTIAAGTGGFVINGENAGDRNGTSVSSAGDVNGDGLDDLIVGAYQAGFNNKDKAGKSFVVFGKTDTEAVNLTDISAGKGSIVHAIDFQGDDANNTLTGASVDELFVAGLGDDILTGNGGTDVFNAGKGNDTIVINADNLAKLYSKVLSSHLLARVDGGGNTDTLKLAGANLNLDLTRIDSGRIQDIEIIDLTGSGDNTLKLNLNDLLDISSTTNVLKVIGNSGDEVEVTGFSKSSVESVDGVVYDVYSNANASTAKLWVDQELAII</sequence>
<evidence type="ECO:0000256" key="4">
    <source>
        <dbReference type="ARBA" id="ARBA00023180"/>
    </source>
</evidence>
<dbReference type="InterPro" id="IPR028994">
    <property type="entry name" value="Integrin_alpha_N"/>
</dbReference>
<dbReference type="PANTHER" id="PTHR23221:SF7">
    <property type="entry name" value="PHOSPHATIDYLINOSITOL-GLYCAN-SPECIFIC PHOSPHOLIPASE D"/>
    <property type="match status" value="1"/>
</dbReference>
<dbReference type="PRINTS" id="PR01185">
    <property type="entry name" value="INTEGRINA"/>
</dbReference>
<dbReference type="Pfam" id="PF01839">
    <property type="entry name" value="FG-GAP"/>
    <property type="match status" value="7"/>
</dbReference>
<evidence type="ECO:0000313" key="5">
    <source>
        <dbReference type="EMBL" id="OIR24573.1"/>
    </source>
</evidence>
<keyword evidence="2" id="KW-0677">Repeat</keyword>
<gene>
    <name evidence="5" type="ORF">BGC33_10905</name>
</gene>
<dbReference type="Gene3D" id="2.60.40.10">
    <property type="entry name" value="Immunoglobulins"/>
    <property type="match status" value="4"/>
</dbReference>